<organism evidence="3 4">
    <name type="scientific">Morus notabilis</name>
    <dbReference type="NCBI Taxonomy" id="981085"/>
    <lineage>
        <taxon>Eukaryota</taxon>
        <taxon>Viridiplantae</taxon>
        <taxon>Streptophyta</taxon>
        <taxon>Embryophyta</taxon>
        <taxon>Tracheophyta</taxon>
        <taxon>Spermatophyta</taxon>
        <taxon>Magnoliopsida</taxon>
        <taxon>eudicotyledons</taxon>
        <taxon>Gunneridae</taxon>
        <taxon>Pentapetalae</taxon>
        <taxon>rosids</taxon>
        <taxon>fabids</taxon>
        <taxon>Rosales</taxon>
        <taxon>Moraceae</taxon>
        <taxon>Moreae</taxon>
        <taxon>Morus</taxon>
    </lineage>
</organism>
<dbReference type="STRING" id="981085.W9RZL8"/>
<keyword evidence="2" id="KW-0472">Membrane</keyword>
<dbReference type="PANTHER" id="PTHR34291">
    <property type="entry name" value="HYDROXYPROLINE-RICH GLYCOPROTEIN FAMILY PROTEIN"/>
    <property type="match status" value="1"/>
</dbReference>
<evidence type="ECO:0008006" key="5">
    <source>
        <dbReference type="Google" id="ProtNLM"/>
    </source>
</evidence>
<dbReference type="PANTHER" id="PTHR34291:SF7">
    <property type="entry name" value="PROTEIN, PUTATIVE-RELATED"/>
    <property type="match status" value="1"/>
</dbReference>
<dbReference type="Proteomes" id="UP000030645">
    <property type="component" value="Unassembled WGS sequence"/>
</dbReference>
<dbReference type="InterPro" id="IPR037699">
    <property type="entry name" value="At5g65660-like"/>
</dbReference>
<dbReference type="KEGG" id="mnt:21408227"/>
<protein>
    <recommendedName>
        <fullName evidence="5">Hydroxyproline-rich glycoprotein family protein</fullName>
    </recommendedName>
</protein>
<evidence type="ECO:0000313" key="3">
    <source>
        <dbReference type="EMBL" id="EXC01158.1"/>
    </source>
</evidence>
<sequence>MEEKASSSSAASRPTISFPLGIALLVTMLLLVTAIFLCCLYWDSLRSFLFSTSNISNQQHNDSITDPISQDFPHEKSIPPRHMVGKQNDHTKSVTVVMPGDDVPKFIGMACPCTPQVPEKITVVVHKTSDN</sequence>
<gene>
    <name evidence="3" type="ORF">L484_025534</name>
</gene>
<keyword evidence="4" id="KW-1185">Reference proteome</keyword>
<keyword evidence="2" id="KW-1133">Transmembrane helix</keyword>
<dbReference type="EMBL" id="KE345322">
    <property type="protein sequence ID" value="EXC01158.1"/>
    <property type="molecule type" value="Genomic_DNA"/>
</dbReference>
<feature type="region of interest" description="Disordered" evidence="1">
    <location>
        <begin position="67"/>
        <end position="90"/>
    </location>
</feature>
<evidence type="ECO:0000256" key="1">
    <source>
        <dbReference type="SAM" id="MobiDB-lite"/>
    </source>
</evidence>
<reference evidence="4" key="1">
    <citation type="submission" date="2013-01" db="EMBL/GenBank/DDBJ databases">
        <title>Draft Genome Sequence of a Mulberry Tree, Morus notabilis C.K. Schneid.</title>
        <authorList>
            <person name="He N."/>
            <person name="Zhao S."/>
        </authorList>
    </citation>
    <scope>NUCLEOTIDE SEQUENCE</scope>
</reference>
<name>W9RZL8_9ROSA</name>
<accession>W9RZL8</accession>
<keyword evidence="2" id="KW-0812">Transmembrane</keyword>
<evidence type="ECO:0000256" key="2">
    <source>
        <dbReference type="SAM" id="Phobius"/>
    </source>
</evidence>
<dbReference type="OrthoDB" id="1936969at2759"/>
<proteinExistence type="predicted"/>
<evidence type="ECO:0000313" key="4">
    <source>
        <dbReference type="Proteomes" id="UP000030645"/>
    </source>
</evidence>
<dbReference type="AlphaFoldDB" id="W9RZL8"/>
<feature type="transmembrane region" description="Helical" evidence="2">
    <location>
        <begin position="20"/>
        <end position="42"/>
    </location>
</feature>